<evidence type="ECO:0000313" key="3">
    <source>
        <dbReference type="Proteomes" id="UP000054820"/>
    </source>
</evidence>
<dbReference type="AlphaFoldDB" id="A0A378LAN3"/>
<reference evidence="1 3" key="1">
    <citation type="submission" date="2015-11" db="EMBL/GenBank/DDBJ databases">
        <title>Genomic analysis of 38 Legionella species identifies large and diverse effector repertoires.</title>
        <authorList>
            <person name="Burstein D."/>
            <person name="Amaro F."/>
            <person name="Zusman T."/>
            <person name="Lifshitz Z."/>
            <person name="Cohen O."/>
            <person name="Gilbert J.A."/>
            <person name="Pupko T."/>
            <person name="Shuman H.A."/>
            <person name="Segal G."/>
        </authorList>
    </citation>
    <scope>NUCLEOTIDE SEQUENCE [LARGE SCALE GENOMIC DNA]</scope>
    <source>
        <strain evidence="1 3">SC-18-C9</strain>
    </source>
</reference>
<sequence>MWYKNELIPKIEQYSDGALSLNRVQFCVGRLEYMRLELTRETDVEHQAYLIQKFGQQAMIWTHPPFYPAPR</sequence>
<organism evidence="2 4">
    <name type="scientific">Legionella steigerwaltii</name>
    <dbReference type="NCBI Taxonomy" id="460"/>
    <lineage>
        <taxon>Bacteria</taxon>
        <taxon>Pseudomonadati</taxon>
        <taxon>Pseudomonadota</taxon>
        <taxon>Gammaproteobacteria</taxon>
        <taxon>Legionellales</taxon>
        <taxon>Legionellaceae</taxon>
        <taxon>Legionella</taxon>
    </lineage>
</organism>
<evidence type="ECO:0000313" key="1">
    <source>
        <dbReference type="EMBL" id="KTD71968.1"/>
    </source>
</evidence>
<name>A0A378LAN3_9GAMM</name>
<reference evidence="2 4" key="2">
    <citation type="submission" date="2018-06" db="EMBL/GenBank/DDBJ databases">
        <authorList>
            <consortium name="Pathogen Informatics"/>
            <person name="Doyle S."/>
        </authorList>
    </citation>
    <scope>NUCLEOTIDE SEQUENCE [LARGE SCALE GENOMIC DNA]</scope>
    <source>
        <strain evidence="2 4">NCTC11991</strain>
    </source>
</reference>
<keyword evidence="3" id="KW-1185">Reference proteome</keyword>
<dbReference type="Proteomes" id="UP000255110">
    <property type="component" value="Unassembled WGS sequence"/>
</dbReference>
<dbReference type="RefSeq" id="WP_238585443.1">
    <property type="nucleotide sequence ID" value="NZ_CAAAIO010000027.1"/>
</dbReference>
<dbReference type="Proteomes" id="UP000054820">
    <property type="component" value="Unassembled WGS sequence"/>
</dbReference>
<gene>
    <name evidence="1" type="ORF">Lstg_2824</name>
    <name evidence="2" type="ORF">NCTC11991_02493</name>
</gene>
<evidence type="ECO:0000313" key="4">
    <source>
        <dbReference type="Proteomes" id="UP000255110"/>
    </source>
</evidence>
<dbReference type="STRING" id="460.Lstg_2824"/>
<proteinExistence type="predicted"/>
<protein>
    <submittedName>
        <fullName evidence="2">Uncharacterized protein</fullName>
    </submittedName>
</protein>
<dbReference type="EMBL" id="LNYZ01000029">
    <property type="protein sequence ID" value="KTD71968.1"/>
    <property type="molecule type" value="Genomic_DNA"/>
</dbReference>
<dbReference type="EMBL" id="UGOY01000001">
    <property type="protein sequence ID" value="STY23883.1"/>
    <property type="molecule type" value="Genomic_DNA"/>
</dbReference>
<evidence type="ECO:0000313" key="2">
    <source>
        <dbReference type="EMBL" id="STY23883.1"/>
    </source>
</evidence>
<accession>A0A378LAN3</accession>